<gene>
    <name evidence="8" type="ORF">LOTGIDRAFT_234682</name>
</gene>
<evidence type="ECO:0000256" key="6">
    <source>
        <dbReference type="SAM" id="MobiDB-lite"/>
    </source>
</evidence>
<feature type="domain" description="UBZ4-type" evidence="7">
    <location>
        <begin position="92"/>
        <end position="117"/>
    </location>
</feature>
<organism evidence="8 9">
    <name type="scientific">Lottia gigantea</name>
    <name type="common">Giant owl limpet</name>
    <dbReference type="NCBI Taxonomy" id="225164"/>
    <lineage>
        <taxon>Eukaryota</taxon>
        <taxon>Metazoa</taxon>
        <taxon>Spiralia</taxon>
        <taxon>Lophotrochozoa</taxon>
        <taxon>Mollusca</taxon>
        <taxon>Gastropoda</taxon>
        <taxon>Patellogastropoda</taxon>
        <taxon>Lottioidea</taxon>
        <taxon>Lottiidae</taxon>
        <taxon>Lottia</taxon>
    </lineage>
</organism>
<dbReference type="Proteomes" id="UP000030746">
    <property type="component" value="Unassembled WGS sequence"/>
</dbReference>
<dbReference type="Gene3D" id="3.30.160.60">
    <property type="entry name" value="Classic Zinc Finger"/>
    <property type="match status" value="1"/>
</dbReference>
<evidence type="ECO:0000313" key="9">
    <source>
        <dbReference type="Proteomes" id="UP000030746"/>
    </source>
</evidence>
<dbReference type="GO" id="GO:0006281">
    <property type="term" value="P:DNA repair"/>
    <property type="evidence" value="ECO:0007669"/>
    <property type="project" value="UniProtKB-KW"/>
</dbReference>
<proteinExistence type="predicted"/>
<dbReference type="HOGENOM" id="CLU_1139120_0_0_1"/>
<keyword evidence="3" id="KW-0863">Zinc-finger</keyword>
<dbReference type="AlphaFoldDB" id="V3ZAU1"/>
<evidence type="ECO:0000256" key="1">
    <source>
        <dbReference type="ARBA" id="ARBA00022723"/>
    </source>
</evidence>
<feature type="domain" description="UBZ4-type" evidence="7">
    <location>
        <begin position="158"/>
        <end position="184"/>
    </location>
</feature>
<dbReference type="SMART" id="SM00734">
    <property type="entry name" value="ZnF_Rad18"/>
    <property type="match status" value="2"/>
</dbReference>
<dbReference type="RefSeq" id="XP_009061132.1">
    <property type="nucleotide sequence ID" value="XM_009062884.1"/>
</dbReference>
<keyword evidence="9" id="KW-1185">Reference proteome</keyword>
<evidence type="ECO:0000313" key="8">
    <source>
        <dbReference type="EMBL" id="ESO88103.1"/>
    </source>
</evidence>
<keyword evidence="1" id="KW-0479">Metal-binding</keyword>
<evidence type="ECO:0000256" key="3">
    <source>
        <dbReference type="ARBA" id="ARBA00022771"/>
    </source>
</evidence>
<feature type="compositionally biased region" description="Basic and acidic residues" evidence="6">
    <location>
        <begin position="211"/>
        <end position="222"/>
    </location>
</feature>
<reference evidence="8 9" key="1">
    <citation type="journal article" date="2013" name="Nature">
        <title>Insights into bilaterian evolution from three spiralian genomes.</title>
        <authorList>
            <person name="Simakov O."/>
            <person name="Marletaz F."/>
            <person name="Cho S.J."/>
            <person name="Edsinger-Gonzales E."/>
            <person name="Havlak P."/>
            <person name="Hellsten U."/>
            <person name="Kuo D.H."/>
            <person name="Larsson T."/>
            <person name="Lv J."/>
            <person name="Arendt D."/>
            <person name="Savage R."/>
            <person name="Osoegawa K."/>
            <person name="de Jong P."/>
            <person name="Grimwood J."/>
            <person name="Chapman J.A."/>
            <person name="Shapiro H."/>
            <person name="Aerts A."/>
            <person name="Otillar R.P."/>
            <person name="Terry A.Y."/>
            <person name="Boore J.L."/>
            <person name="Grigoriev I.V."/>
            <person name="Lindberg D.R."/>
            <person name="Seaver E.C."/>
            <person name="Weisblat D.A."/>
            <person name="Putnam N.H."/>
            <person name="Rokhsar D.S."/>
        </authorList>
    </citation>
    <scope>NUCLEOTIDE SEQUENCE [LARGE SCALE GENOMIC DNA]</scope>
</reference>
<dbReference type="CTD" id="20249611"/>
<dbReference type="EMBL" id="KB202752">
    <property type="protein sequence ID" value="ESO88103.1"/>
    <property type="molecule type" value="Genomic_DNA"/>
</dbReference>
<name>V3ZAU1_LOTGI</name>
<evidence type="ECO:0000256" key="2">
    <source>
        <dbReference type="ARBA" id="ARBA00022763"/>
    </source>
</evidence>
<evidence type="ECO:0000259" key="7">
    <source>
        <dbReference type="SMART" id="SM00734"/>
    </source>
</evidence>
<evidence type="ECO:0000256" key="4">
    <source>
        <dbReference type="ARBA" id="ARBA00022833"/>
    </source>
</evidence>
<dbReference type="GO" id="GO:0003677">
    <property type="term" value="F:DNA binding"/>
    <property type="evidence" value="ECO:0007669"/>
    <property type="project" value="InterPro"/>
</dbReference>
<sequence length="244" mass="27150">MSNLLHHTACSKSKQETLTGFFKKMSEKPAASYVNQQSEPIIIDDSKECDNLNKTQDNLSTLSTKVSKFHSPKKLNAKNNGASYKDLFSSSKLICPVCDKEIYCGVNGMSLHVEKCLKGENSKEPTMEVVPASDSVYQVTAPDKPQLSKPSTSCQSSVFTCPICDQQKQCSSLEEFNLHVDACLSKDTIKEILQQQKSSSTEILNTKKRRLNGEDKKSDQVSKKKKTKSNSKVKTKSIESFFKS</sequence>
<protein>
    <recommendedName>
        <fullName evidence="7">UBZ4-type domain-containing protein</fullName>
    </recommendedName>
</protein>
<feature type="region of interest" description="Disordered" evidence="6">
    <location>
        <begin position="200"/>
        <end position="244"/>
    </location>
</feature>
<dbReference type="GO" id="GO:0008270">
    <property type="term" value="F:zinc ion binding"/>
    <property type="evidence" value="ECO:0007669"/>
    <property type="project" value="UniProtKB-KW"/>
</dbReference>
<accession>V3ZAU1</accession>
<feature type="compositionally biased region" description="Basic residues" evidence="6">
    <location>
        <begin position="223"/>
        <end position="235"/>
    </location>
</feature>
<dbReference type="GeneID" id="20249611"/>
<keyword evidence="4" id="KW-0862">Zinc</keyword>
<keyword evidence="2" id="KW-0227">DNA damage</keyword>
<keyword evidence="5" id="KW-0234">DNA repair</keyword>
<dbReference type="InterPro" id="IPR006642">
    <property type="entry name" value="Rad18_UBZ4"/>
</dbReference>
<dbReference type="KEGG" id="lgi:LOTGIDRAFT_234682"/>
<evidence type="ECO:0000256" key="5">
    <source>
        <dbReference type="ARBA" id="ARBA00023204"/>
    </source>
</evidence>